<feature type="compositionally biased region" description="Basic and acidic residues" evidence="2">
    <location>
        <begin position="661"/>
        <end position="684"/>
    </location>
</feature>
<protein>
    <recommendedName>
        <fullName evidence="3">Plus3 domain-containing protein</fullName>
    </recommendedName>
</protein>
<evidence type="ECO:0000313" key="4">
    <source>
        <dbReference type="EMBL" id="CAE0471931.1"/>
    </source>
</evidence>
<feature type="region of interest" description="Disordered" evidence="2">
    <location>
        <begin position="91"/>
        <end position="329"/>
    </location>
</feature>
<dbReference type="InterPro" id="IPR004343">
    <property type="entry name" value="Plus-3_dom"/>
</dbReference>
<reference evidence="4" key="1">
    <citation type="submission" date="2021-01" db="EMBL/GenBank/DDBJ databases">
        <authorList>
            <person name="Corre E."/>
            <person name="Pelletier E."/>
            <person name="Niang G."/>
            <person name="Scheremetjew M."/>
            <person name="Finn R."/>
            <person name="Kale V."/>
            <person name="Holt S."/>
            <person name="Cochrane G."/>
            <person name="Meng A."/>
            <person name="Brown T."/>
            <person name="Cohen L."/>
        </authorList>
    </citation>
    <scope>NUCLEOTIDE SEQUENCE</scope>
    <source>
        <strain evidence="4">MM31A-1</strain>
    </source>
</reference>
<feature type="compositionally biased region" description="Basic residues" evidence="2">
    <location>
        <begin position="109"/>
        <end position="121"/>
    </location>
</feature>
<feature type="compositionally biased region" description="Acidic residues" evidence="2">
    <location>
        <begin position="264"/>
        <end position="277"/>
    </location>
</feature>
<feature type="compositionally biased region" description="Basic residues" evidence="2">
    <location>
        <begin position="131"/>
        <end position="166"/>
    </location>
</feature>
<feature type="compositionally biased region" description="Acidic residues" evidence="2">
    <location>
        <begin position="1"/>
        <end position="57"/>
    </location>
</feature>
<dbReference type="Pfam" id="PF03126">
    <property type="entry name" value="Plus-3"/>
    <property type="match status" value="1"/>
</dbReference>
<feature type="compositionally biased region" description="Acidic residues" evidence="2">
    <location>
        <begin position="303"/>
        <end position="313"/>
    </location>
</feature>
<feature type="coiled-coil region" evidence="1">
    <location>
        <begin position="518"/>
        <end position="582"/>
    </location>
</feature>
<feature type="compositionally biased region" description="Gly residues" evidence="2">
    <location>
        <begin position="249"/>
        <end position="261"/>
    </location>
</feature>
<name>A0A7S3VCF6_9STRA</name>
<keyword evidence="1" id="KW-0175">Coiled coil</keyword>
<feature type="region of interest" description="Disordered" evidence="2">
    <location>
        <begin position="650"/>
        <end position="690"/>
    </location>
</feature>
<feature type="region of interest" description="Disordered" evidence="2">
    <location>
        <begin position="1"/>
        <end position="73"/>
    </location>
</feature>
<proteinExistence type="predicted"/>
<feature type="compositionally biased region" description="Acidic residues" evidence="2">
    <location>
        <begin position="172"/>
        <end position="195"/>
    </location>
</feature>
<dbReference type="AlphaFoldDB" id="A0A7S3VCF6"/>
<dbReference type="GO" id="GO:0003677">
    <property type="term" value="F:DNA binding"/>
    <property type="evidence" value="ECO:0007669"/>
    <property type="project" value="InterPro"/>
</dbReference>
<gene>
    <name evidence="4" type="ORF">CDEB00056_LOCUS16784</name>
</gene>
<accession>A0A7S3VCF6</accession>
<dbReference type="EMBL" id="HBIO01021767">
    <property type="protein sequence ID" value="CAE0471931.1"/>
    <property type="molecule type" value="Transcribed_RNA"/>
</dbReference>
<feature type="compositionally biased region" description="Basic and acidic residues" evidence="2">
    <location>
        <begin position="91"/>
        <end position="108"/>
    </location>
</feature>
<dbReference type="InterPro" id="IPR036128">
    <property type="entry name" value="Plus3-like_sf"/>
</dbReference>
<evidence type="ECO:0000256" key="1">
    <source>
        <dbReference type="SAM" id="Coils"/>
    </source>
</evidence>
<organism evidence="4">
    <name type="scientific">Chaetoceros debilis</name>
    <dbReference type="NCBI Taxonomy" id="122233"/>
    <lineage>
        <taxon>Eukaryota</taxon>
        <taxon>Sar</taxon>
        <taxon>Stramenopiles</taxon>
        <taxon>Ochrophyta</taxon>
        <taxon>Bacillariophyta</taxon>
        <taxon>Coscinodiscophyceae</taxon>
        <taxon>Chaetocerotophycidae</taxon>
        <taxon>Chaetocerotales</taxon>
        <taxon>Chaetocerotaceae</taxon>
        <taxon>Chaetoceros</taxon>
    </lineage>
</organism>
<sequence>MEESSEEEESAEESESEEEFNDEDEIASEAEDSDIDSDDASSSDSESESEAEFEGDMDMDKLDQDQLIENDADQKYLDALPEIERESILAQRFERLKDKNDMARALKENKRKKRASKKMAGGKKSSSSKASKSKKAKAAAAKKKAAAAKKKKAAVAKKKAAAKKAKGKADDMDMDIDSEDEEGEEVEDKDGDNSEPDTSKDAALAQELALSRGAKQDDPIKARRQAALEKMRKKAAEDKMDEKGKDAKTGGGGDDGSGSGSDGYEFDSDSDSDEDYENKDKPWMKKSAKVKAGPTRASRLDDYGDDSESDTEDYDRRGGTGGGGNKKQSSRLFAEADLVDFQKVTIPRRRLSRWCNEPYFARSVADFYVRLALGRDQQTQKPCYRLCKIVGVETRKDQYQFPAAPGVKSGRPVVTNKWLSLTFAGSNPRLFKMIAISDSGPTEDDVKQYLGQMKNKRGGARSILSKKEASKMKKQQDELVNNYTYTTEDVQRGIEVSKSLGKSIKNIGAEKTKATISVSAAKSVLDDANNELKDLENKLLEADGGFEEEKAEDNVQAMTQKVQALEADLKKEQNKQQKILDAEQSRLSRIRNSTKVQNQARINERAKEKNQMAIRDAYKNIEQRKADVKLDRFARRKQARTILWEVGQTDKEDKDKEEEEERKKQEETKAVEDAAAAVRDKENRMQVNGQLQKKKLADRLGDMAIEEATLVTTLPGKHGNNVPSKRVRKGISFQEYLDRKAAGTL</sequence>
<feature type="domain" description="Plus3" evidence="3">
    <location>
        <begin position="335"/>
        <end position="481"/>
    </location>
</feature>
<dbReference type="SMART" id="SM00719">
    <property type="entry name" value="Plus3"/>
    <property type="match status" value="1"/>
</dbReference>
<dbReference type="SUPFAM" id="SSF159042">
    <property type="entry name" value="Plus3-like"/>
    <property type="match status" value="1"/>
</dbReference>
<feature type="compositionally biased region" description="Basic and acidic residues" evidence="2">
    <location>
        <begin position="214"/>
        <end position="248"/>
    </location>
</feature>
<evidence type="ECO:0000256" key="2">
    <source>
        <dbReference type="SAM" id="MobiDB-lite"/>
    </source>
</evidence>
<dbReference type="Gene3D" id="3.90.70.200">
    <property type="entry name" value="Plus-3 domain"/>
    <property type="match status" value="1"/>
</dbReference>
<evidence type="ECO:0000259" key="3">
    <source>
        <dbReference type="PROSITE" id="PS51360"/>
    </source>
</evidence>
<dbReference type="PROSITE" id="PS51360">
    <property type="entry name" value="PLUS3"/>
    <property type="match status" value="1"/>
</dbReference>